<evidence type="ECO:0000256" key="1">
    <source>
        <dbReference type="SAM" id="MobiDB-lite"/>
    </source>
</evidence>
<sequence>MTSTTINFKLYLAPGAVEKFSLESQVRSFNSLIDSLKLKLGELGLNFNVVFWKNKKGNLISLSQNAQKMILLSRGQDSISLYAIPDSSAENSSDSSSGESGDELIVIDSAPESGRARRHRGRRDRSRSRGFDRSRSRSHSRGRKDRCGPWARWGKPHGKRLGHLEDRLLLLEALRAKRGPPCFGRRARSASPIRRRSFEFPKGFGGPHGFGRGFHGHGHHHMGPFGRFGGHHHGFPGWDPRGSFGNFGGHKGHHHGFPGWDPRHSFERFGGHRGHHHGFHGWDPRRSFSGFGGFGKH</sequence>
<protein>
    <submittedName>
        <fullName evidence="2">Uncharacterized protein</fullName>
    </submittedName>
</protein>
<keyword evidence="3" id="KW-1185">Reference proteome</keyword>
<evidence type="ECO:0000313" key="3">
    <source>
        <dbReference type="Proteomes" id="UP000005237"/>
    </source>
</evidence>
<dbReference type="EnsemblMetazoa" id="CJA37166.1">
    <property type="protein sequence ID" value="CJA37166.1"/>
    <property type="gene ID" value="WBGene00213013"/>
</dbReference>
<feature type="compositionally biased region" description="Basic residues" evidence="1">
    <location>
        <begin position="116"/>
        <end position="126"/>
    </location>
</feature>
<reference evidence="3" key="1">
    <citation type="submission" date="2010-08" db="EMBL/GenBank/DDBJ databases">
        <authorList>
            <consortium name="Caenorhabditis japonica Sequencing Consortium"/>
            <person name="Wilson R.K."/>
        </authorList>
    </citation>
    <scope>NUCLEOTIDE SEQUENCE [LARGE SCALE GENOMIC DNA]</scope>
    <source>
        <strain evidence="3">DF5081</strain>
    </source>
</reference>
<organism evidence="2 3">
    <name type="scientific">Caenorhabditis japonica</name>
    <dbReference type="NCBI Taxonomy" id="281687"/>
    <lineage>
        <taxon>Eukaryota</taxon>
        <taxon>Metazoa</taxon>
        <taxon>Ecdysozoa</taxon>
        <taxon>Nematoda</taxon>
        <taxon>Chromadorea</taxon>
        <taxon>Rhabditida</taxon>
        <taxon>Rhabditina</taxon>
        <taxon>Rhabditomorpha</taxon>
        <taxon>Rhabditoidea</taxon>
        <taxon>Rhabditidae</taxon>
        <taxon>Peloderinae</taxon>
        <taxon>Caenorhabditis</taxon>
    </lineage>
</organism>
<feature type="region of interest" description="Disordered" evidence="1">
    <location>
        <begin position="87"/>
        <end position="156"/>
    </location>
</feature>
<proteinExistence type="predicted"/>
<dbReference type="InterPro" id="IPR035127">
    <property type="entry name" value="SL4P"/>
</dbReference>
<dbReference type="Pfam" id="PF17618">
    <property type="entry name" value="SL4P"/>
    <property type="match status" value="1"/>
</dbReference>
<feature type="compositionally biased region" description="Low complexity" evidence="1">
    <location>
        <begin position="87"/>
        <end position="99"/>
    </location>
</feature>
<evidence type="ECO:0000313" key="2">
    <source>
        <dbReference type="EnsemblMetazoa" id="CJA37166.1"/>
    </source>
</evidence>
<dbReference type="AlphaFoldDB" id="A0A8R1EKS3"/>
<dbReference type="Proteomes" id="UP000005237">
    <property type="component" value="Unassembled WGS sequence"/>
</dbReference>
<name>A0A8R1EKS3_CAEJA</name>
<accession>A0A8R1EKS3</accession>
<reference evidence="2" key="2">
    <citation type="submission" date="2022-06" db="UniProtKB">
        <authorList>
            <consortium name="EnsemblMetazoa"/>
        </authorList>
    </citation>
    <scope>IDENTIFICATION</scope>
    <source>
        <strain evidence="2">DF5081</strain>
    </source>
</reference>